<evidence type="ECO:0000256" key="7">
    <source>
        <dbReference type="PIRSR" id="PIRSR618044-1"/>
    </source>
</evidence>
<evidence type="ECO:0000256" key="2">
    <source>
        <dbReference type="ARBA" id="ARBA00022729"/>
    </source>
</evidence>
<evidence type="ECO:0000313" key="11">
    <source>
        <dbReference type="EMBL" id="OGK39764.1"/>
    </source>
</evidence>
<dbReference type="PRINTS" id="PR00725">
    <property type="entry name" value="DADACBPTASE1"/>
</dbReference>
<evidence type="ECO:0000256" key="9">
    <source>
        <dbReference type="RuleBase" id="RU004016"/>
    </source>
</evidence>
<evidence type="ECO:0000256" key="3">
    <source>
        <dbReference type="ARBA" id="ARBA00022801"/>
    </source>
</evidence>
<feature type="active site" description="Proton acceptor" evidence="7">
    <location>
        <position position="93"/>
    </location>
</feature>
<keyword evidence="2" id="KW-0732">Signal</keyword>
<dbReference type="SUPFAM" id="SSF56601">
    <property type="entry name" value="beta-lactamase/transpeptidase-like"/>
    <property type="match status" value="1"/>
</dbReference>
<feature type="active site" evidence="7">
    <location>
        <position position="143"/>
    </location>
</feature>
<name>A0A1F7I8U1_9BACT</name>
<dbReference type="InterPro" id="IPR018044">
    <property type="entry name" value="Peptidase_S11"/>
</dbReference>
<protein>
    <recommendedName>
        <fullName evidence="10">Peptidase S11 D-alanyl-D-alanine carboxypeptidase A N-terminal domain-containing protein</fullName>
    </recommendedName>
</protein>
<proteinExistence type="inferred from homology"/>
<dbReference type="Pfam" id="PF00768">
    <property type="entry name" value="Peptidase_S11"/>
    <property type="match status" value="1"/>
</dbReference>
<dbReference type="PANTHER" id="PTHR21581:SF6">
    <property type="entry name" value="TRAFFICKING PROTEIN PARTICLE COMPLEX SUBUNIT 12"/>
    <property type="match status" value="1"/>
</dbReference>
<dbReference type="STRING" id="1802056.A2954_05060"/>
<evidence type="ECO:0000256" key="5">
    <source>
        <dbReference type="ARBA" id="ARBA00022984"/>
    </source>
</evidence>
<gene>
    <name evidence="11" type="ORF">A2954_05060</name>
</gene>
<dbReference type="GO" id="GO:0008360">
    <property type="term" value="P:regulation of cell shape"/>
    <property type="evidence" value="ECO:0007669"/>
    <property type="project" value="UniProtKB-KW"/>
</dbReference>
<evidence type="ECO:0000313" key="12">
    <source>
        <dbReference type="Proteomes" id="UP000177698"/>
    </source>
</evidence>
<keyword evidence="5" id="KW-0573">Peptidoglycan synthesis</keyword>
<feature type="domain" description="Peptidase S11 D-alanyl-D-alanine carboxypeptidase A N-terminal" evidence="10">
    <location>
        <begin position="59"/>
        <end position="277"/>
    </location>
</feature>
<accession>A0A1F7I8U1</accession>
<keyword evidence="3" id="KW-0378">Hydrolase</keyword>
<feature type="active site" description="Acyl-ester intermediate" evidence="7">
    <location>
        <position position="90"/>
    </location>
</feature>
<dbReference type="InterPro" id="IPR001967">
    <property type="entry name" value="Peptidase_S11_N"/>
</dbReference>
<dbReference type="GO" id="GO:0006508">
    <property type="term" value="P:proteolysis"/>
    <property type="evidence" value="ECO:0007669"/>
    <property type="project" value="InterPro"/>
</dbReference>
<keyword evidence="6" id="KW-0961">Cell wall biogenesis/degradation</keyword>
<sequence length="300" mass="34057">MKLRSYLLFFFFTVLFLFYPGESEYTKIFAYNRELFAQINQPVKLKTDPVPYLRFQYYPQITAEGVYIADLPSFTPVFEKNAHQRFIPASTAKIITALVAADLYDPEDILTVKRIITEGQTMNLVIGERLTAENLLYGILVHSGNDAAFALADNFGLEKFLNLMNLKAESLSMMSSHFVDPAGLEEFNQYSTPFDLALAARALLENSELKKMVATKDITIADVDYKYFHKLANVNKLLGELQGIGGLKTGFTENAKENLVSFYKANGHQFIIVILKSDDRFEDTKQVIDWINSNVDYSVK</sequence>
<organism evidence="11 12">
    <name type="scientific">Candidatus Roizmanbacteria bacterium RIFCSPLOWO2_01_FULL_37_12</name>
    <dbReference type="NCBI Taxonomy" id="1802056"/>
    <lineage>
        <taxon>Bacteria</taxon>
        <taxon>Candidatus Roizmaniibacteriota</taxon>
    </lineage>
</organism>
<reference evidence="11 12" key="1">
    <citation type="journal article" date="2016" name="Nat. Commun.">
        <title>Thousands of microbial genomes shed light on interconnected biogeochemical processes in an aquifer system.</title>
        <authorList>
            <person name="Anantharaman K."/>
            <person name="Brown C.T."/>
            <person name="Hug L.A."/>
            <person name="Sharon I."/>
            <person name="Castelle C.J."/>
            <person name="Probst A.J."/>
            <person name="Thomas B.C."/>
            <person name="Singh A."/>
            <person name="Wilkins M.J."/>
            <person name="Karaoz U."/>
            <person name="Brodie E.L."/>
            <person name="Williams K.H."/>
            <person name="Hubbard S.S."/>
            <person name="Banfield J.F."/>
        </authorList>
    </citation>
    <scope>NUCLEOTIDE SEQUENCE [LARGE SCALE GENOMIC DNA]</scope>
</reference>
<dbReference type="Proteomes" id="UP000177698">
    <property type="component" value="Unassembled WGS sequence"/>
</dbReference>
<keyword evidence="4" id="KW-0133">Cell shape</keyword>
<evidence type="ECO:0000259" key="10">
    <source>
        <dbReference type="Pfam" id="PF00768"/>
    </source>
</evidence>
<evidence type="ECO:0000256" key="1">
    <source>
        <dbReference type="ARBA" id="ARBA00007164"/>
    </source>
</evidence>
<comment type="similarity">
    <text evidence="1 9">Belongs to the peptidase S11 family.</text>
</comment>
<dbReference type="Gene3D" id="3.40.710.10">
    <property type="entry name" value="DD-peptidase/beta-lactamase superfamily"/>
    <property type="match status" value="1"/>
</dbReference>
<dbReference type="EMBL" id="MGAG01000037">
    <property type="protein sequence ID" value="OGK39764.1"/>
    <property type="molecule type" value="Genomic_DNA"/>
</dbReference>
<comment type="caution">
    <text evidence="11">The sequence shown here is derived from an EMBL/GenBank/DDBJ whole genome shotgun (WGS) entry which is preliminary data.</text>
</comment>
<dbReference type="AlphaFoldDB" id="A0A1F7I8U1"/>
<evidence type="ECO:0000256" key="4">
    <source>
        <dbReference type="ARBA" id="ARBA00022960"/>
    </source>
</evidence>
<evidence type="ECO:0000256" key="6">
    <source>
        <dbReference type="ARBA" id="ARBA00023316"/>
    </source>
</evidence>
<dbReference type="InterPro" id="IPR012338">
    <property type="entry name" value="Beta-lactam/transpept-like"/>
</dbReference>
<dbReference type="PANTHER" id="PTHR21581">
    <property type="entry name" value="D-ALANYL-D-ALANINE CARBOXYPEPTIDASE"/>
    <property type="match status" value="1"/>
</dbReference>
<dbReference type="GO" id="GO:0071555">
    <property type="term" value="P:cell wall organization"/>
    <property type="evidence" value="ECO:0007669"/>
    <property type="project" value="UniProtKB-KW"/>
</dbReference>
<dbReference type="GO" id="GO:0009252">
    <property type="term" value="P:peptidoglycan biosynthetic process"/>
    <property type="evidence" value="ECO:0007669"/>
    <property type="project" value="UniProtKB-KW"/>
</dbReference>
<evidence type="ECO:0000256" key="8">
    <source>
        <dbReference type="PIRSR" id="PIRSR618044-2"/>
    </source>
</evidence>
<feature type="binding site" evidence="8">
    <location>
        <position position="248"/>
    </location>
    <ligand>
        <name>substrate</name>
    </ligand>
</feature>
<dbReference type="GO" id="GO:0009002">
    <property type="term" value="F:serine-type D-Ala-D-Ala carboxypeptidase activity"/>
    <property type="evidence" value="ECO:0007669"/>
    <property type="project" value="InterPro"/>
</dbReference>